<name>A0ABP8P8A6_9MICO</name>
<evidence type="ECO:0000313" key="2">
    <source>
        <dbReference type="EMBL" id="GAA4482101.1"/>
    </source>
</evidence>
<gene>
    <name evidence="2" type="ORF">GCM10023171_11560</name>
</gene>
<feature type="domain" description="AB hydrolase-1" evidence="1">
    <location>
        <begin position="69"/>
        <end position="272"/>
    </location>
</feature>
<dbReference type="InterPro" id="IPR050266">
    <property type="entry name" value="AB_hydrolase_sf"/>
</dbReference>
<dbReference type="PANTHER" id="PTHR43798:SF5">
    <property type="entry name" value="MONOACYLGLYCEROL LIPASE ABHD6"/>
    <property type="match status" value="1"/>
</dbReference>
<dbReference type="Pfam" id="PF12697">
    <property type="entry name" value="Abhydrolase_6"/>
    <property type="match status" value="1"/>
</dbReference>
<dbReference type="RefSeq" id="WP_345185245.1">
    <property type="nucleotide sequence ID" value="NZ_BAABGP010000008.1"/>
</dbReference>
<dbReference type="EMBL" id="BAABGP010000008">
    <property type="protein sequence ID" value="GAA4482101.1"/>
    <property type="molecule type" value="Genomic_DNA"/>
</dbReference>
<dbReference type="SUPFAM" id="SSF53474">
    <property type="entry name" value="alpha/beta-Hydrolases"/>
    <property type="match status" value="1"/>
</dbReference>
<dbReference type="PANTHER" id="PTHR43798">
    <property type="entry name" value="MONOACYLGLYCEROL LIPASE"/>
    <property type="match status" value="1"/>
</dbReference>
<dbReference type="Gene3D" id="3.40.50.1820">
    <property type="entry name" value="alpha/beta hydrolase"/>
    <property type="match status" value="1"/>
</dbReference>
<sequence length="308" mass="31417">MTPSRLLGMAVVGTVLVLTGCTDIPAAPPASSPSTSSTSSTGRAYGRLVDIGGGRSMFLTCRGSGTPTIVLFSGTGGAADEWTTLPAAGPSSSAVPVFTALSASTRVCAYDRPGTARESGATSPTTAVAQPTTASQGVRDLDALLAAAHENGPYLLVGASWGGLLAQLFAREHRGSTAGLVLVDSASAYLEKTLTPEQWRAWMTTIATAPSAPQAERPAYEPTLTELADAGPAPSVPAAVLSSDQPWDLGVTPGASTWPGWLAAQDRLAAELHAAHIGDTHSGHGIQVEQPALVTDAIRAVLADARRR</sequence>
<keyword evidence="3" id="KW-1185">Reference proteome</keyword>
<comment type="caution">
    <text evidence="2">The sequence shown here is derived from an EMBL/GenBank/DDBJ whole genome shotgun (WGS) entry which is preliminary data.</text>
</comment>
<accession>A0ABP8P8A6</accession>
<evidence type="ECO:0000259" key="1">
    <source>
        <dbReference type="Pfam" id="PF12697"/>
    </source>
</evidence>
<dbReference type="InterPro" id="IPR000073">
    <property type="entry name" value="AB_hydrolase_1"/>
</dbReference>
<dbReference type="InterPro" id="IPR029058">
    <property type="entry name" value="AB_hydrolase_fold"/>
</dbReference>
<dbReference type="Proteomes" id="UP001500731">
    <property type="component" value="Unassembled WGS sequence"/>
</dbReference>
<protein>
    <submittedName>
        <fullName evidence="2">Alpha/beta hydrolase</fullName>
    </submittedName>
</protein>
<dbReference type="PROSITE" id="PS51257">
    <property type="entry name" value="PROKAR_LIPOPROTEIN"/>
    <property type="match status" value="1"/>
</dbReference>
<evidence type="ECO:0000313" key="3">
    <source>
        <dbReference type="Proteomes" id="UP001500731"/>
    </source>
</evidence>
<dbReference type="GO" id="GO:0016787">
    <property type="term" value="F:hydrolase activity"/>
    <property type="evidence" value="ECO:0007669"/>
    <property type="project" value="UniProtKB-KW"/>
</dbReference>
<keyword evidence="2" id="KW-0378">Hydrolase</keyword>
<proteinExistence type="predicted"/>
<reference evidence="3" key="1">
    <citation type="journal article" date="2019" name="Int. J. Syst. Evol. Microbiol.">
        <title>The Global Catalogue of Microorganisms (GCM) 10K type strain sequencing project: providing services to taxonomists for standard genome sequencing and annotation.</title>
        <authorList>
            <consortium name="The Broad Institute Genomics Platform"/>
            <consortium name="The Broad Institute Genome Sequencing Center for Infectious Disease"/>
            <person name="Wu L."/>
            <person name="Ma J."/>
        </authorList>
    </citation>
    <scope>NUCLEOTIDE SEQUENCE [LARGE SCALE GENOMIC DNA]</scope>
    <source>
        <strain evidence="3">JCM 17839</strain>
    </source>
</reference>
<organism evidence="2 3">
    <name type="scientific">Microbacterium panaciterrae</name>
    <dbReference type="NCBI Taxonomy" id="985759"/>
    <lineage>
        <taxon>Bacteria</taxon>
        <taxon>Bacillati</taxon>
        <taxon>Actinomycetota</taxon>
        <taxon>Actinomycetes</taxon>
        <taxon>Micrococcales</taxon>
        <taxon>Microbacteriaceae</taxon>
        <taxon>Microbacterium</taxon>
    </lineage>
</organism>